<evidence type="ECO:0000313" key="2">
    <source>
        <dbReference type="EMBL" id="GAE00949.1"/>
    </source>
</evidence>
<dbReference type="EMBL" id="DF384213">
    <property type="protein sequence ID" value="GAE00949.1"/>
    <property type="molecule type" value="Genomic_DNA"/>
</dbReference>
<name>A0A0S6U211_CLOBO</name>
<gene>
    <name evidence="2" type="ORF">CBO05C_0639</name>
</gene>
<proteinExistence type="predicted"/>
<dbReference type="AlphaFoldDB" id="A0A0S6U211"/>
<feature type="domain" description="IrrE N-terminal-like" evidence="1">
    <location>
        <begin position="24"/>
        <end position="145"/>
    </location>
</feature>
<dbReference type="Proteomes" id="UP000054164">
    <property type="component" value="Unassembled WGS sequence"/>
</dbReference>
<dbReference type="HOGENOM" id="CLU_122894_2_1_9"/>
<dbReference type="Gene3D" id="1.10.10.2910">
    <property type="match status" value="1"/>
</dbReference>
<dbReference type="RefSeq" id="WP_030033385.1">
    <property type="nucleotide sequence ID" value="NZ_DF384213.1"/>
</dbReference>
<organism evidence="2">
    <name type="scientific">Clostridium botulinum B str. Osaka05</name>
    <dbReference type="NCBI Taxonomy" id="1407017"/>
    <lineage>
        <taxon>Bacteria</taxon>
        <taxon>Bacillati</taxon>
        <taxon>Bacillota</taxon>
        <taxon>Clostridia</taxon>
        <taxon>Eubacteriales</taxon>
        <taxon>Clostridiaceae</taxon>
        <taxon>Clostridium</taxon>
    </lineage>
</organism>
<evidence type="ECO:0000259" key="1">
    <source>
        <dbReference type="Pfam" id="PF06114"/>
    </source>
</evidence>
<reference evidence="2" key="1">
    <citation type="submission" date="2013-10" db="EMBL/GenBank/DDBJ databases">
        <title>Draft genome sequence of Clostridium botulinum type B strain Osaka05.</title>
        <authorList>
            <person name="Sakaguchi Y."/>
            <person name="Hosomi K."/>
            <person name="Uchiyama J."/>
            <person name="Ogura Y."/>
            <person name="Sakaguchi M."/>
            <person name="Kohda T."/>
            <person name="Mukamoto M."/>
            <person name="Misawa N."/>
            <person name="Matsuzaki S."/>
            <person name="Hayashi T."/>
            <person name="Kozaki S."/>
        </authorList>
    </citation>
    <scope>NUCLEOTIDE SEQUENCE</scope>
    <source>
        <strain evidence="2">Osaka05</strain>
    </source>
</reference>
<accession>A0A0S6U211</accession>
<sequence length="150" mass="17800">MINFKVRVRNLVRKYHTRSPYKLCNELGIEIHECFLSENMPKGFFKKILGNKFIVINLTRVKDEYDKEFILAHELGHALYHSSSTAFFLHDHTFYQRGKFEVEANKFAAELLIDEKEIDKVCLYNMSIEQIGYYFGVPKELVSLKFNNFF</sequence>
<dbReference type="Pfam" id="PF06114">
    <property type="entry name" value="Peptidase_M78"/>
    <property type="match status" value="1"/>
</dbReference>
<dbReference type="InterPro" id="IPR010359">
    <property type="entry name" value="IrrE_HExxH"/>
</dbReference>
<protein>
    <recommendedName>
        <fullName evidence="1">IrrE N-terminal-like domain-containing protein</fullName>
    </recommendedName>
</protein>